<dbReference type="GO" id="GO:0006364">
    <property type="term" value="P:rRNA processing"/>
    <property type="evidence" value="ECO:0007669"/>
    <property type="project" value="UniProtKB-KW"/>
</dbReference>
<proteinExistence type="inferred from homology"/>
<organism evidence="9 10">
    <name type="scientific">Zingiber officinale</name>
    <name type="common">Ginger</name>
    <name type="synonym">Amomum zingiber</name>
    <dbReference type="NCBI Taxonomy" id="94328"/>
    <lineage>
        <taxon>Eukaryota</taxon>
        <taxon>Viridiplantae</taxon>
        <taxon>Streptophyta</taxon>
        <taxon>Embryophyta</taxon>
        <taxon>Tracheophyta</taxon>
        <taxon>Spermatophyta</taxon>
        <taxon>Magnoliopsida</taxon>
        <taxon>Liliopsida</taxon>
        <taxon>Zingiberales</taxon>
        <taxon>Zingiberaceae</taxon>
        <taxon>Zingiber</taxon>
    </lineage>
</organism>
<evidence type="ECO:0000256" key="2">
    <source>
        <dbReference type="ARBA" id="ARBA00022517"/>
    </source>
</evidence>
<dbReference type="InterPro" id="IPR012173">
    <property type="entry name" value="Mpp10"/>
</dbReference>
<evidence type="ECO:0000313" key="9">
    <source>
        <dbReference type="EMBL" id="KAG6506666.1"/>
    </source>
</evidence>
<dbReference type="EMBL" id="JACMSC010000009">
    <property type="protein sequence ID" value="KAG6506666.1"/>
    <property type="molecule type" value="Genomic_DNA"/>
</dbReference>
<keyword evidence="6" id="KW-0539">Nucleus</keyword>
<dbReference type="GO" id="GO:0005732">
    <property type="term" value="C:sno(s)RNA-containing ribonucleoprotein complex"/>
    <property type="evidence" value="ECO:0007669"/>
    <property type="project" value="InterPro"/>
</dbReference>
<gene>
    <name evidence="9" type="ORF">ZIOFF_031993</name>
</gene>
<dbReference type="Proteomes" id="UP000734854">
    <property type="component" value="Unassembled WGS sequence"/>
</dbReference>
<evidence type="ECO:0000256" key="4">
    <source>
        <dbReference type="ARBA" id="ARBA00022741"/>
    </source>
</evidence>
<dbReference type="GO" id="GO:0032040">
    <property type="term" value="C:small-subunit processome"/>
    <property type="evidence" value="ECO:0007669"/>
    <property type="project" value="TreeGrafter"/>
</dbReference>
<dbReference type="PANTHER" id="PTHR17039:SF0">
    <property type="entry name" value="U3 SMALL NUCLEOLAR RIBONUCLEOPROTEIN PROTEIN MPP10"/>
    <property type="match status" value="1"/>
</dbReference>
<keyword evidence="2" id="KW-0690">Ribosome biogenesis</keyword>
<dbReference type="Pfam" id="PF00012">
    <property type="entry name" value="HSP70"/>
    <property type="match status" value="1"/>
</dbReference>
<dbReference type="Gene3D" id="3.30.420.40">
    <property type="match status" value="1"/>
</dbReference>
<name>A0A8J5GFZ9_ZINOF</name>
<keyword evidence="5" id="KW-0067">ATP-binding</keyword>
<dbReference type="GO" id="GO:0140662">
    <property type="term" value="F:ATP-dependent protein folding chaperone"/>
    <property type="evidence" value="ECO:0007669"/>
    <property type="project" value="InterPro"/>
</dbReference>
<comment type="caution">
    <text evidence="9">The sequence shown here is derived from an EMBL/GenBank/DDBJ whole genome shotgun (WGS) entry which is preliminary data.</text>
</comment>
<comment type="similarity">
    <text evidence="8">Belongs to the MPP10 family.</text>
</comment>
<keyword evidence="7" id="KW-0687">Ribonucleoprotein</keyword>
<accession>A0A8J5GFZ9</accession>
<dbReference type="Pfam" id="PF04006">
    <property type="entry name" value="Mpp10"/>
    <property type="match status" value="1"/>
</dbReference>
<sequence length="387" mass="42781">MATEFIWALDHRLLVSPHRGTSGSFLATTLYWFVTTVALGRRLPIWFCAITASDLHLLPVFTLDDRVDFIPEADLLPPSQLSPISARSWGQKGSLSPSPSYSSSSCFLPTRATEMNASYGMPSLSQRWATTARVFCISKLASADVIGIDLGSTNLCVSVMEGKVKATNGDTFLGGEDFDSALLNYLVDDIQLIASTINICLAILLLQLSMFILEAFAVLMQFISAWKRRVIEDMSIQVNVPALAMEEVAPLVVSDAAMLAPEEIFHGKGNIKEEAELTKEERKRRRANQKRRFRRLKAYLSSSGSSPSSGGSAWGSGEVTMHDSAPLFFPKPPSYFSQATINKEDDGDFWRTYSSDNHWTSMEWFLHKVCYLPCIPFGQGSASLKGF</sequence>
<evidence type="ECO:0000256" key="6">
    <source>
        <dbReference type="ARBA" id="ARBA00023242"/>
    </source>
</evidence>
<keyword evidence="4" id="KW-0547">Nucleotide-binding</keyword>
<protein>
    <submittedName>
        <fullName evidence="9">Uncharacterized protein</fullName>
    </submittedName>
</protein>
<evidence type="ECO:0000313" key="10">
    <source>
        <dbReference type="Proteomes" id="UP000734854"/>
    </source>
</evidence>
<evidence type="ECO:0000256" key="3">
    <source>
        <dbReference type="ARBA" id="ARBA00022552"/>
    </source>
</evidence>
<evidence type="ECO:0000256" key="8">
    <source>
        <dbReference type="ARBA" id="ARBA00029455"/>
    </source>
</evidence>
<dbReference type="AlphaFoldDB" id="A0A8J5GFZ9"/>
<reference evidence="9 10" key="1">
    <citation type="submission" date="2020-08" db="EMBL/GenBank/DDBJ databases">
        <title>Plant Genome Project.</title>
        <authorList>
            <person name="Zhang R.-G."/>
        </authorList>
    </citation>
    <scope>NUCLEOTIDE SEQUENCE [LARGE SCALE GENOMIC DNA]</scope>
    <source>
        <tissue evidence="9">Rhizome</tissue>
    </source>
</reference>
<dbReference type="InterPro" id="IPR013126">
    <property type="entry name" value="Hsp_70_fam"/>
</dbReference>
<dbReference type="GO" id="GO:0034457">
    <property type="term" value="C:Mpp10 complex"/>
    <property type="evidence" value="ECO:0007669"/>
    <property type="project" value="InterPro"/>
</dbReference>
<dbReference type="SUPFAM" id="SSF53067">
    <property type="entry name" value="Actin-like ATPase domain"/>
    <property type="match status" value="1"/>
</dbReference>
<evidence type="ECO:0000256" key="1">
    <source>
        <dbReference type="ARBA" id="ARBA00004604"/>
    </source>
</evidence>
<keyword evidence="3" id="KW-0698">rRNA processing</keyword>
<dbReference type="InterPro" id="IPR043129">
    <property type="entry name" value="ATPase_NBD"/>
</dbReference>
<dbReference type="GO" id="GO:0005524">
    <property type="term" value="F:ATP binding"/>
    <property type="evidence" value="ECO:0007669"/>
    <property type="project" value="UniProtKB-KW"/>
</dbReference>
<evidence type="ECO:0000256" key="7">
    <source>
        <dbReference type="ARBA" id="ARBA00023274"/>
    </source>
</evidence>
<comment type="subcellular location">
    <subcellularLocation>
        <location evidence="1">Nucleus</location>
        <location evidence="1">Nucleolus</location>
    </subcellularLocation>
</comment>
<dbReference type="PANTHER" id="PTHR17039">
    <property type="entry name" value="U3 SMALL NUCLEOLAR RIBONUCLEOPROTEIN PROTEIN MPP10"/>
    <property type="match status" value="1"/>
</dbReference>
<evidence type="ECO:0000256" key="5">
    <source>
        <dbReference type="ARBA" id="ARBA00022840"/>
    </source>
</evidence>
<keyword evidence="10" id="KW-1185">Reference proteome</keyword>